<gene>
    <name evidence="2" type="ORF">HMPREF9238_01208</name>
</gene>
<dbReference type="InterPro" id="IPR029058">
    <property type="entry name" value="AB_hydrolase_fold"/>
</dbReference>
<keyword evidence="3" id="KW-1185">Reference proteome</keyword>
<dbReference type="Gene3D" id="3.40.50.1820">
    <property type="entry name" value="alpha/beta hydrolase"/>
    <property type="match status" value="1"/>
</dbReference>
<sequence>MKLKSLSYGAAALSVVALSFGALAPAYAEEAPSVAPATDESAVVEQDVNREPDVNVCSKYVLHPQLIASDTQPDGSPIQPQSTKNATPVVFVHGWVSYIKHDDEHDGFFSKYVDRTANGHAGILLADSDVKSSLIGVAQQVPGAQVYAFDYSQVDSHWVTDPYIGPKLAKGIECLAEAYGNKVVLVGHSMGGLAIREAMSHETSAGTPVSELVSQVFTVATPNTGSVYADISGTAIENASTSKIGALRLPAKFVWDALGICNSLYQANVKCTPIPALNVFRGEGGQALRTGSQELRDLAPMPENVNYTAVSGNVQLGGFSLFGKTSDPIVSVGDLMVVDQKSATFAADKQVNNVCKYGVVSKWSAKEKIQRVEAIGHPGSERPASIVTTPCRHDALLRETNTANALVEVINQAVIENGSLVTDGE</sequence>
<dbReference type="Proteomes" id="UP000014387">
    <property type="component" value="Unassembled WGS sequence"/>
</dbReference>
<protein>
    <recommendedName>
        <fullName evidence="4">AB hydrolase-1 domain-containing protein</fullName>
    </recommendedName>
</protein>
<name>A0A9W5RFH9_9ACTO</name>
<dbReference type="Pfam" id="PF02450">
    <property type="entry name" value="LCAT"/>
    <property type="match status" value="1"/>
</dbReference>
<evidence type="ECO:0000313" key="3">
    <source>
        <dbReference type="Proteomes" id="UP000014387"/>
    </source>
</evidence>
<dbReference type="OrthoDB" id="8871309at2"/>
<organism evidence="2 3">
    <name type="scientific">Gleimia europaea ACS-120-V-Col10b</name>
    <dbReference type="NCBI Taxonomy" id="883069"/>
    <lineage>
        <taxon>Bacteria</taxon>
        <taxon>Bacillati</taxon>
        <taxon>Actinomycetota</taxon>
        <taxon>Actinomycetes</taxon>
        <taxon>Actinomycetales</taxon>
        <taxon>Actinomycetaceae</taxon>
        <taxon>Gleimia</taxon>
    </lineage>
</organism>
<dbReference type="InterPro" id="IPR003386">
    <property type="entry name" value="LACT/PDAT_acylTrfase"/>
</dbReference>
<comment type="caution">
    <text evidence="2">The sequence shown here is derived from an EMBL/GenBank/DDBJ whole genome shotgun (WGS) entry which is preliminary data.</text>
</comment>
<dbReference type="SUPFAM" id="SSF53474">
    <property type="entry name" value="alpha/beta-Hydrolases"/>
    <property type="match status" value="1"/>
</dbReference>
<dbReference type="GO" id="GO:0006629">
    <property type="term" value="P:lipid metabolic process"/>
    <property type="evidence" value="ECO:0007669"/>
    <property type="project" value="InterPro"/>
</dbReference>
<feature type="signal peptide" evidence="1">
    <location>
        <begin position="1"/>
        <end position="28"/>
    </location>
</feature>
<proteinExistence type="predicted"/>
<keyword evidence="1" id="KW-0732">Signal</keyword>
<dbReference type="GO" id="GO:0008374">
    <property type="term" value="F:O-acyltransferase activity"/>
    <property type="evidence" value="ECO:0007669"/>
    <property type="project" value="InterPro"/>
</dbReference>
<dbReference type="EMBL" id="AGWN01000001">
    <property type="protein sequence ID" value="EPD31435.1"/>
    <property type="molecule type" value="Genomic_DNA"/>
</dbReference>
<evidence type="ECO:0000256" key="1">
    <source>
        <dbReference type="SAM" id="SignalP"/>
    </source>
</evidence>
<dbReference type="RefSeq" id="WP_016444546.1">
    <property type="nucleotide sequence ID" value="NZ_KE150266.1"/>
</dbReference>
<feature type="chain" id="PRO_5040905317" description="AB hydrolase-1 domain-containing protein" evidence="1">
    <location>
        <begin position="29"/>
        <end position="425"/>
    </location>
</feature>
<reference evidence="2 3" key="1">
    <citation type="submission" date="2013-05" db="EMBL/GenBank/DDBJ databases">
        <title>The Genome Sequence of Actinomyces europaeus ACS-120-V-COL10B.</title>
        <authorList>
            <consortium name="The Broad Institute Genomics Platform"/>
            <person name="Earl A."/>
            <person name="Ward D."/>
            <person name="Feldgarden M."/>
            <person name="Gevers D."/>
            <person name="Saerens B."/>
            <person name="Vaneechoutte M."/>
            <person name="Walker B."/>
            <person name="Young S."/>
            <person name="Zeng Q."/>
            <person name="Gargeya S."/>
            <person name="Fitzgerald M."/>
            <person name="Haas B."/>
            <person name="Abouelleil A."/>
            <person name="Allen A.W."/>
            <person name="Alvarado L."/>
            <person name="Arachchi H.M."/>
            <person name="Berlin A.M."/>
            <person name="Chapman S.B."/>
            <person name="Gainer-Dewar J."/>
            <person name="Goldberg J."/>
            <person name="Griggs A."/>
            <person name="Gujja S."/>
            <person name="Hansen M."/>
            <person name="Howarth C."/>
            <person name="Imamovic A."/>
            <person name="Ireland A."/>
            <person name="Larimer J."/>
            <person name="McCowan C."/>
            <person name="Murphy C."/>
            <person name="Pearson M."/>
            <person name="Poon T.W."/>
            <person name="Priest M."/>
            <person name="Roberts A."/>
            <person name="Saif S."/>
            <person name="Shea T."/>
            <person name="Sisk P."/>
            <person name="Sykes S."/>
            <person name="Wortman J."/>
            <person name="Nusbaum C."/>
            <person name="Birren B."/>
        </authorList>
    </citation>
    <scope>NUCLEOTIDE SEQUENCE [LARGE SCALE GENOMIC DNA]</scope>
    <source>
        <strain evidence="2 3">ACS-120-V-Col10b</strain>
    </source>
</reference>
<evidence type="ECO:0000313" key="2">
    <source>
        <dbReference type="EMBL" id="EPD31435.1"/>
    </source>
</evidence>
<dbReference type="AlphaFoldDB" id="A0A9W5RFH9"/>
<evidence type="ECO:0008006" key="4">
    <source>
        <dbReference type="Google" id="ProtNLM"/>
    </source>
</evidence>
<accession>A0A9W5RFH9</accession>